<sequence>MYASIFGNVSAIIQRLYSGTARYHTQMLRVKEFIRFHQIPNPLRQRLEEYFQHAWSYTNGIDMNAVLKGFPECLQADICLHLHRALLQHCPAFHGASKGCLRALAVKFKTTHAPPGDTLVHLGDNDIFGEPVSLHARPGKSSADVRALTYCDLHKIQRADLLEVLDMYPAFADSFWSKLEVTFNLRDAGGGLQSSPQQAPGSQDHQGFFLSDNQSGAAPSLSISDASGLWPELLQQVPPRPSQSPPNPQGDSDCWPRELGSRLEQLQAQMNRLESRMSSDLSRILKLLRQPLPQDHTGYVLGASASNDLALFPASSATQSPGTQLPQGDPPPAQMPSYGDTDEWRPELRNSSSRMPPSAMEMDRILTLSSEQKQPEGLPSPLASPLCPLEVQGLVCGPRFPSLPEHLSSVPKQLEFQRHGSDPGFARS</sequence>
<protein>
    <submittedName>
        <fullName evidence="3">KCNH6</fullName>
    </submittedName>
</protein>
<reference evidence="3 4" key="1">
    <citation type="journal article" date="2018" name="Mol. Genet. Genomics">
        <title>The red deer Cervus elaphus genome CerEla1.0: sequencing, annotating, genes, and chromosomes.</title>
        <authorList>
            <person name="Bana N.A."/>
            <person name="Nyiri A."/>
            <person name="Nagy J."/>
            <person name="Frank K."/>
            <person name="Nagy T."/>
            <person name="Steger V."/>
            <person name="Schiller M."/>
            <person name="Lakatos P."/>
            <person name="Sugar L."/>
            <person name="Horn P."/>
            <person name="Barta E."/>
            <person name="Orosz L."/>
        </authorList>
    </citation>
    <scope>NUCLEOTIDE SEQUENCE [LARGE SCALE GENOMIC DNA]</scope>
    <source>
        <strain evidence="3">Hungarian</strain>
    </source>
</reference>
<keyword evidence="4" id="KW-1185">Reference proteome</keyword>
<evidence type="ECO:0000313" key="4">
    <source>
        <dbReference type="Proteomes" id="UP000242450"/>
    </source>
</evidence>
<dbReference type="CDD" id="cd00038">
    <property type="entry name" value="CAP_ED"/>
    <property type="match status" value="1"/>
</dbReference>
<dbReference type="InterPro" id="IPR000595">
    <property type="entry name" value="cNMP-bd_dom"/>
</dbReference>
<dbReference type="InterPro" id="IPR014710">
    <property type="entry name" value="RmlC-like_jellyroll"/>
</dbReference>
<dbReference type="GO" id="GO:0086013">
    <property type="term" value="P:membrane repolarization during cardiac muscle cell action potential"/>
    <property type="evidence" value="ECO:0007669"/>
    <property type="project" value="TreeGrafter"/>
</dbReference>
<gene>
    <name evidence="3" type="ORF">Celaphus_00001433</name>
</gene>
<comment type="caution">
    <text evidence="3">The sequence shown here is derived from an EMBL/GenBank/DDBJ whole genome shotgun (WGS) entry which is preliminary data.</text>
</comment>
<feature type="region of interest" description="Disordered" evidence="1">
    <location>
        <begin position="190"/>
        <end position="222"/>
    </location>
</feature>
<feature type="compositionally biased region" description="Polar residues" evidence="1">
    <location>
        <begin position="193"/>
        <end position="222"/>
    </location>
</feature>
<accession>A0A212D8C5</accession>
<dbReference type="GO" id="GO:0086091">
    <property type="term" value="P:regulation of heart rate by cardiac conduction"/>
    <property type="evidence" value="ECO:0007669"/>
    <property type="project" value="TreeGrafter"/>
</dbReference>
<feature type="compositionally biased region" description="Pro residues" evidence="1">
    <location>
        <begin position="238"/>
        <end position="248"/>
    </location>
</feature>
<name>A0A212D8C5_CEREH</name>
<dbReference type="InterPro" id="IPR018490">
    <property type="entry name" value="cNMP-bd_dom_sf"/>
</dbReference>
<dbReference type="AlphaFoldDB" id="A0A212D8C5"/>
<feature type="compositionally biased region" description="Polar residues" evidence="1">
    <location>
        <begin position="315"/>
        <end position="326"/>
    </location>
</feature>
<dbReference type="GO" id="GO:0005886">
    <property type="term" value="C:plasma membrane"/>
    <property type="evidence" value="ECO:0007669"/>
    <property type="project" value="TreeGrafter"/>
</dbReference>
<feature type="region of interest" description="Disordered" evidence="1">
    <location>
        <begin position="398"/>
        <end position="428"/>
    </location>
</feature>
<feature type="domain" description="Cyclic nucleotide-binding" evidence="2">
    <location>
        <begin position="119"/>
        <end position="165"/>
    </location>
</feature>
<organism evidence="3 4">
    <name type="scientific">Cervus elaphus hippelaphus</name>
    <name type="common">European red deer</name>
    <dbReference type="NCBI Taxonomy" id="46360"/>
    <lineage>
        <taxon>Eukaryota</taxon>
        <taxon>Metazoa</taxon>
        <taxon>Chordata</taxon>
        <taxon>Craniata</taxon>
        <taxon>Vertebrata</taxon>
        <taxon>Euteleostomi</taxon>
        <taxon>Mammalia</taxon>
        <taxon>Eutheria</taxon>
        <taxon>Laurasiatheria</taxon>
        <taxon>Artiodactyla</taxon>
        <taxon>Ruminantia</taxon>
        <taxon>Pecora</taxon>
        <taxon>Cervidae</taxon>
        <taxon>Cervinae</taxon>
        <taxon>Cervus</taxon>
    </lineage>
</organism>
<dbReference type="PANTHER" id="PTHR10217:SF468">
    <property type="entry name" value="POTASSIUM VOLTAGE-GATED CHANNEL SUBFAMILY H MEMBER 6"/>
    <property type="match status" value="1"/>
</dbReference>
<dbReference type="InterPro" id="IPR050818">
    <property type="entry name" value="KCNH_animal-type"/>
</dbReference>
<dbReference type="PROSITE" id="PS50042">
    <property type="entry name" value="CNMP_BINDING_3"/>
    <property type="match status" value="1"/>
</dbReference>
<evidence type="ECO:0000313" key="3">
    <source>
        <dbReference type="EMBL" id="OWK14498.1"/>
    </source>
</evidence>
<feature type="region of interest" description="Disordered" evidence="1">
    <location>
        <begin position="235"/>
        <end position="257"/>
    </location>
</feature>
<dbReference type="SUPFAM" id="SSF51206">
    <property type="entry name" value="cAMP-binding domain-like"/>
    <property type="match status" value="1"/>
</dbReference>
<dbReference type="GO" id="GO:0060307">
    <property type="term" value="P:regulation of ventricular cardiac muscle cell membrane repolarization"/>
    <property type="evidence" value="ECO:0007669"/>
    <property type="project" value="TreeGrafter"/>
</dbReference>
<proteinExistence type="predicted"/>
<dbReference type="Gene3D" id="2.60.120.10">
    <property type="entry name" value="Jelly Rolls"/>
    <property type="match status" value="2"/>
</dbReference>
<feature type="region of interest" description="Disordered" evidence="1">
    <location>
        <begin position="314"/>
        <end position="358"/>
    </location>
</feature>
<dbReference type="GO" id="GO:0005242">
    <property type="term" value="F:inward rectifier potassium channel activity"/>
    <property type="evidence" value="ECO:0007669"/>
    <property type="project" value="TreeGrafter"/>
</dbReference>
<dbReference type="PANTHER" id="PTHR10217">
    <property type="entry name" value="VOLTAGE AND LIGAND GATED POTASSIUM CHANNEL"/>
    <property type="match status" value="1"/>
</dbReference>
<evidence type="ECO:0000256" key="1">
    <source>
        <dbReference type="SAM" id="MobiDB-lite"/>
    </source>
</evidence>
<dbReference type="OrthoDB" id="432483at2759"/>
<dbReference type="FunFam" id="1.10.1200.260:FF:000001">
    <property type="entry name" value="Potassium voltage-gated channel subfamily H member 7"/>
    <property type="match status" value="1"/>
</dbReference>
<dbReference type="Gene3D" id="1.10.1200.260">
    <property type="match status" value="1"/>
</dbReference>
<dbReference type="EMBL" id="MKHE01000005">
    <property type="protein sequence ID" value="OWK14498.1"/>
    <property type="molecule type" value="Genomic_DNA"/>
</dbReference>
<evidence type="ECO:0000259" key="2">
    <source>
        <dbReference type="PROSITE" id="PS50042"/>
    </source>
</evidence>
<dbReference type="Proteomes" id="UP000242450">
    <property type="component" value="Chromosome 5"/>
</dbReference>